<gene>
    <name evidence="2" type="ORF">FXN63_09765</name>
</gene>
<name>A0A5C0AUJ0_9BURK</name>
<accession>A0A5C0AUJ0</accession>
<evidence type="ECO:0000313" key="3">
    <source>
        <dbReference type="Proteomes" id="UP000325161"/>
    </source>
</evidence>
<dbReference type="EMBL" id="CP043046">
    <property type="protein sequence ID" value="QEI06089.1"/>
    <property type="molecule type" value="Genomic_DNA"/>
</dbReference>
<proteinExistence type="predicted"/>
<dbReference type="KEGG" id="pacr:FXN63_09765"/>
<dbReference type="Proteomes" id="UP000325161">
    <property type="component" value="Chromosome"/>
</dbReference>
<feature type="compositionally biased region" description="Polar residues" evidence="1">
    <location>
        <begin position="27"/>
        <end position="43"/>
    </location>
</feature>
<protein>
    <submittedName>
        <fullName evidence="2">Uncharacterized protein</fullName>
    </submittedName>
</protein>
<evidence type="ECO:0000313" key="2">
    <source>
        <dbReference type="EMBL" id="QEI06089.1"/>
    </source>
</evidence>
<feature type="region of interest" description="Disordered" evidence="1">
    <location>
        <begin position="27"/>
        <end position="138"/>
    </location>
</feature>
<evidence type="ECO:0000256" key="1">
    <source>
        <dbReference type="SAM" id="MobiDB-lite"/>
    </source>
</evidence>
<dbReference type="RefSeq" id="WP_148814472.1">
    <property type="nucleotide sequence ID" value="NZ_CP043046.1"/>
</dbReference>
<dbReference type="AlphaFoldDB" id="A0A5C0AUJ0"/>
<keyword evidence="3" id="KW-1185">Reference proteome</keyword>
<feature type="compositionally biased region" description="Basic and acidic residues" evidence="1">
    <location>
        <begin position="53"/>
        <end position="66"/>
    </location>
</feature>
<sequence>MNTLGNGTGFAANRCLEASPSLAYNSEDVMTTATEKPSWSTPSEALLNVPQSERMDDAGEPSELKSSDLPSLAGHVLESPAPSSDQADARVSTASPEAPLVSDDKAARAGAVKSDSPSTASSTKSRHMAGIGKPENQA</sequence>
<reference evidence="2 3" key="1">
    <citation type="submission" date="2019-08" db="EMBL/GenBank/DDBJ databases">
        <title>Amphibian skin-associated Pigmentiphaga: genome sequence and occurrence across geography and hosts.</title>
        <authorList>
            <person name="Bletz M.C."/>
            <person name="Bunk B."/>
            <person name="Sproeer C."/>
            <person name="Biwer P."/>
            <person name="Reiter S."/>
            <person name="Rabemananjara F.C.E."/>
            <person name="Schulz S."/>
            <person name="Overmann J."/>
            <person name="Vences M."/>
        </authorList>
    </citation>
    <scope>NUCLEOTIDE SEQUENCE [LARGE SCALE GENOMIC DNA]</scope>
    <source>
        <strain evidence="2 3">Mada1488</strain>
    </source>
</reference>
<feature type="compositionally biased region" description="Low complexity" evidence="1">
    <location>
        <begin position="113"/>
        <end position="123"/>
    </location>
</feature>
<organism evidence="2 3">
    <name type="scientific">Pigmentiphaga aceris</name>
    <dbReference type="NCBI Taxonomy" id="1940612"/>
    <lineage>
        <taxon>Bacteria</taxon>
        <taxon>Pseudomonadati</taxon>
        <taxon>Pseudomonadota</taxon>
        <taxon>Betaproteobacteria</taxon>
        <taxon>Burkholderiales</taxon>
        <taxon>Alcaligenaceae</taxon>
        <taxon>Pigmentiphaga</taxon>
    </lineage>
</organism>